<evidence type="ECO:0000313" key="2">
    <source>
        <dbReference type="Proteomes" id="UP001589810"/>
    </source>
</evidence>
<evidence type="ECO:0000313" key="1">
    <source>
        <dbReference type="EMBL" id="MFC0542082.1"/>
    </source>
</evidence>
<gene>
    <name evidence="1" type="ORF">ACFFH7_11360</name>
</gene>
<dbReference type="Proteomes" id="UP001589810">
    <property type="component" value="Unassembled WGS sequence"/>
</dbReference>
<dbReference type="RefSeq" id="WP_273943126.1">
    <property type="nucleotide sequence ID" value="NZ_CP097263.1"/>
</dbReference>
<proteinExistence type="predicted"/>
<organism evidence="1 2">
    <name type="scientific">Kutzneria chonburiensis</name>
    <dbReference type="NCBI Taxonomy" id="1483604"/>
    <lineage>
        <taxon>Bacteria</taxon>
        <taxon>Bacillati</taxon>
        <taxon>Actinomycetota</taxon>
        <taxon>Actinomycetes</taxon>
        <taxon>Pseudonocardiales</taxon>
        <taxon>Pseudonocardiaceae</taxon>
        <taxon>Kutzneria</taxon>
    </lineage>
</organism>
<sequence>MWDSADSSGPDSAGDDADEYIRAAMRWHFDPATGSPFWLAQADSLGFDPRERVRSVADLRLFPNVVDQLRDVRPEQLIPRGYGDSAEIVGVYDSGGTTGAPKRVVFLNDWLQRMITHMLEPLDRLGVPLGLNWLGILPTGPHAVGHFIGLVARARRGFLYTVDLDPRWVRKLMASGQTAQADAYIEHLVEQSSHILLSQDIGVIVTTPPLLERLARREDLLEIINRDVRLIMWAGAHLDADTHDLFRTEVFPGIALHGVYGSTMIMGGANQRLGDTEFPVFDGFGPHITFQVVDPVTLEPVPYGRRGQVVTNHVSRSMLLPNNLERDTAIRVPALPGQPGDSLADLAPVQLFGAKPVIEGVY</sequence>
<accession>A0ABV6MPS2</accession>
<name>A0ABV6MPS2_9PSEU</name>
<dbReference type="EMBL" id="JBHLUD010000003">
    <property type="protein sequence ID" value="MFC0542082.1"/>
    <property type="molecule type" value="Genomic_DNA"/>
</dbReference>
<dbReference type="InterPro" id="IPR042099">
    <property type="entry name" value="ANL_N_sf"/>
</dbReference>
<protein>
    <submittedName>
        <fullName evidence="1">Phenazine antibiotic biosynthesis protein</fullName>
    </submittedName>
</protein>
<dbReference type="SUPFAM" id="SSF56801">
    <property type="entry name" value="Acetyl-CoA synthetase-like"/>
    <property type="match status" value="1"/>
</dbReference>
<keyword evidence="2" id="KW-1185">Reference proteome</keyword>
<dbReference type="Gene3D" id="3.40.50.12780">
    <property type="entry name" value="N-terminal domain of ligase-like"/>
    <property type="match status" value="1"/>
</dbReference>
<comment type="caution">
    <text evidence="1">The sequence shown here is derived from an EMBL/GenBank/DDBJ whole genome shotgun (WGS) entry which is preliminary data.</text>
</comment>
<reference evidence="1 2" key="1">
    <citation type="submission" date="2024-09" db="EMBL/GenBank/DDBJ databases">
        <authorList>
            <person name="Sun Q."/>
            <person name="Mori K."/>
        </authorList>
    </citation>
    <scope>NUCLEOTIDE SEQUENCE [LARGE SCALE GENOMIC DNA]</scope>
    <source>
        <strain evidence="1 2">TBRC 1432</strain>
    </source>
</reference>